<dbReference type="Pfam" id="PF17765">
    <property type="entry name" value="MLTR_LBD"/>
    <property type="match status" value="1"/>
</dbReference>
<dbReference type="InterPro" id="IPR001387">
    <property type="entry name" value="Cro/C1-type_HTH"/>
</dbReference>
<sequence>MDDSHPDTDTGTDTSTDAGTGTGTGIGTGMETGTGTGTGLGRFLRSRRARLSPADVGISSHGRRRVPGLRRDEVAALAGVSTSYYARLEQEREVSPSRRVLDAVARALRLGEQDTRRLHGLATPAGRRTKAPARVERVAPHLRELIDGWTGTPAFVIGHAQDILATNALADALYADFDRCDNVLRMLFLDPAARTFHRDTERAKYRAVSDLRQTAAATPDDPRVLHLVGELSVRSGEFRSLWARDHIPVPPYEVQRMYHLAVGVLELRHEAFAVRSAPGQQLVVLQAEPGSPSADALALLGSLGARGRATDT</sequence>
<name>A0ABN3N8U3_9ACTN</name>
<feature type="compositionally biased region" description="Low complexity" evidence="1">
    <location>
        <begin position="9"/>
        <end position="19"/>
    </location>
</feature>
<dbReference type="PANTHER" id="PTHR35010:SF2">
    <property type="entry name" value="BLL4672 PROTEIN"/>
    <property type="match status" value="1"/>
</dbReference>
<dbReference type="InterPro" id="IPR010982">
    <property type="entry name" value="Lambda_DNA-bd_dom_sf"/>
</dbReference>
<evidence type="ECO:0000259" key="2">
    <source>
        <dbReference type="PROSITE" id="PS50943"/>
    </source>
</evidence>
<accession>A0ABN3N8U3</accession>
<gene>
    <name evidence="3" type="ORF">GCM10010423_04840</name>
</gene>
<dbReference type="SMART" id="SM00530">
    <property type="entry name" value="HTH_XRE"/>
    <property type="match status" value="1"/>
</dbReference>
<dbReference type="InterPro" id="IPR041413">
    <property type="entry name" value="MLTR_LBD"/>
</dbReference>
<dbReference type="PROSITE" id="PS50943">
    <property type="entry name" value="HTH_CROC1"/>
    <property type="match status" value="1"/>
</dbReference>
<reference evidence="3 4" key="1">
    <citation type="journal article" date="2019" name="Int. J. Syst. Evol. Microbiol.">
        <title>The Global Catalogue of Microorganisms (GCM) 10K type strain sequencing project: providing services to taxonomists for standard genome sequencing and annotation.</title>
        <authorList>
            <consortium name="The Broad Institute Genomics Platform"/>
            <consortium name="The Broad Institute Genome Sequencing Center for Infectious Disease"/>
            <person name="Wu L."/>
            <person name="Ma J."/>
        </authorList>
    </citation>
    <scope>NUCLEOTIDE SEQUENCE [LARGE SCALE GENOMIC DNA]</scope>
    <source>
        <strain evidence="3 4">JCM 6924</strain>
    </source>
</reference>
<proteinExistence type="predicted"/>
<feature type="compositionally biased region" description="Gly residues" evidence="1">
    <location>
        <begin position="20"/>
        <end position="40"/>
    </location>
</feature>
<feature type="domain" description="HTH cro/C1-type" evidence="2">
    <location>
        <begin position="68"/>
        <end position="116"/>
    </location>
</feature>
<dbReference type="CDD" id="cd00093">
    <property type="entry name" value="HTH_XRE"/>
    <property type="match status" value="1"/>
</dbReference>
<evidence type="ECO:0000313" key="4">
    <source>
        <dbReference type="Proteomes" id="UP001501095"/>
    </source>
</evidence>
<dbReference type="Gene3D" id="1.10.260.40">
    <property type="entry name" value="lambda repressor-like DNA-binding domains"/>
    <property type="match status" value="1"/>
</dbReference>
<comment type="caution">
    <text evidence="3">The sequence shown here is derived from an EMBL/GenBank/DDBJ whole genome shotgun (WGS) entry which is preliminary data.</text>
</comment>
<feature type="region of interest" description="Disordered" evidence="1">
    <location>
        <begin position="1"/>
        <end position="41"/>
    </location>
</feature>
<dbReference type="Gene3D" id="3.30.450.180">
    <property type="match status" value="1"/>
</dbReference>
<keyword evidence="4" id="KW-1185">Reference proteome</keyword>
<dbReference type="PANTHER" id="PTHR35010">
    <property type="entry name" value="BLL4672 PROTEIN-RELATED"/>
    <property type="match status" value="1"/>
</dbReference>
<evidence type="ECO:0000313" key="3">
    <source>
        <dbReference type="EMBL" id="GAA2516382.1"/>
    </source>
</evidence>
<dbReference type="Pfam" id="PF13560">
    <property type="entry name" value="HTH_31"/>
    <property type="match status" value="1"/>
</dbReference>
<dbReference type="EMBL" id="BAAATM010000002">
    <property type="protein sequence ID" value="GAA2516382.1"/>
    <property type="molecule type" value="Genomic_DNA"/>
</dbReference>
<organism evidence="3 4">
    <name type="scientific">Streptomyces levis</name>
    <dbReference type="NCBI Taxonomy" id="285566"/>
    <lineage>
        <taxon>Bacteria</taxon>
        <taxon>Bacillati</taxon>
        <taxon>Actinomycetota</taxon>
        <taxon>Actinomycetes</taxon>
        <taxon>Kitasatosporales</taxon>
        <taxon>Streptomycetaceae</taxon>
        <taxon>Streptomyces</taxon>
    </lineage>
</organism>
<dbReference type="SUPFAM" id="SSF47413">
    <property type="entry name" value="lambda repressor-like DNA-binding domains"/>
    <property type="match status" value="1"/>
</dbReference>
<dbReference type="Proteomes" id="UP001501095">
    <property type="component" value="Unassembled WGS sequence"/>
</dbReference>
<protein>
    <submittedName>
        <fullName evidence="3">Helix-turn-helix transcriptional regulator</fullName>
    </submittedName>
</protein>
<evidence type="ECO:0000256" key="1">
    <source>
        <dbReference type="SAM" id="MobiDB-lite"/>
    </source>
</evidence>